<dbReference type="EMBL" id="MT142195">
    <property type="protein sequence ID" value="QJA75949.1"/>
    <property type="molecule type" value="Genomic_DNA"/>
</dbReference>
<gene>
    <name evidence="3" type="ORF">MM415A01647_0006</name>
    <name evidence="2" type="ORF">MM415B01121_0017</name>
</gene>
<evidence type="ECO:0000313" key="2">
    <source>
        <dbReference type="EMBL" id="QJA60399.1"/>
    </source>
</evidence>
<dbReference type="Pfam" id="PF12705">
    <property type="entry name" value="PDDEXK_1"/>
    <property type="match status" value="1"/>
</dbReference>
<dbReference type="SUPFAM" id="SSF52980">
    <property type="entry name" value="Restriction endonuclease-like"/>
    <property type="match status" value="1"/>
</dbReference>
<accession>A0A6M3IRX0</accession>
<feature type="domain" description="PD-(D/E)XK endonuclease-like" evidence="1">
    <location>
        <begin position="84"/>
        <end position="223"/>
    </location>
</feature>
<dbReference type="EMBL" id="MT141407">
    <property type="protein sequence ID" value="QJA60399.1"/>
    <property type="molecule type" value="Genomic_DNA"/>
</dbReference>
<proteinExistence type="predicted"/>
<organism evidence="2">
    <name type="scientific">viral metagenome</name>
    <dbReference type="NCBI Taxonomy" id="1070528"/>
    <lineage>
        <taxon>unclassified sequences</taxon>
        <taxon>metagenomes</taxon>
        <taxon>organismal metagenomes</taxon>
    </lineage>
</organism>
<name>A0A6M3IRX0_9ZZZZ</name>
<dbReference type="InterPro" id="IPR011335">
    <property type="entry name" value="Restrct_endonuc-II-like"/>
</dbReference>
<dbReference type="InterPro" id="IPR038726">
    <property type="entry name" value="PDDEXK_AddAB-type"/>
</dbReference>
<protein>
    <submittedName>
        <fullName evidence="2">Putative PD-(D/E)XK nuclease superfamily protein</fullName>
    </submittedName>
</protein>
<dbReference type="AlphaFoldDB" id="A0A6M3IRX0"/>
<dbReference type="InterPro" id="IPR011604">
    <property type="entry name" value="PDDEXK-like_dom_sf"/>
</dbReference>
<evidence type="ECO:0000259" key="1">
    <source>
        <dbReference type="Pfam" id="PF12705"/>
    </source>
</evidence>
<dbReference type="Gene3D" id="3.90.320.10">
    <property type="match status" value="1"/>
</dbReference>
<evidence type="ECO:0000313" key="3">
    <source>
        <dbReference type="EMBL" id="QJA75949.1"/>
    </source>
</evidence>
<reference evidence="2" key="1">
    <citation type="submission" date="2020-03" db="EMBL/GenBank/DDBJ databases">
        <title>The deep terrestrial virosphere.</title>
        <authorList>
            <person name="Holmfeldt K."/>
            <person name="Nilsson E."/>
            <person name="Simone D."/>
            <person name="Lopez-Fernandez M."/>
            <person name="Wu X."/>
            <person name="de Brujin I."/>
            <person name="Lundin D."/>
            <person name="Andersson A."/>
            <person name="Bertilsson S."/>
            <person name="Dopson M."/>
        </authorList>
    </citation>
    <scope>NUCLEOTIDE SEQUENCE</scope>
    <source>
        <strain evidence="3">MM415A01647</strain>
        <strain evidence="2">MM415B01121</strain>
    </source>
</reference>
<sequence>MEQIKISAKNLGQVALEDFCERCFWIKLKTANKLPWQIFPGIFSSIDAYTKKCAHALLDQGFDHLPWLKDIGGIARYHKTPHHTKFKTDFPGFGITLNGITDDIFELTDGSFVIPDYKTAKYTANQDKLLPLYAIQLNGYKAIAEATGFDKVSSLWLVYFEPATDEEDAKSRTGIGGFSMAFTAKPVQVAIDRPALDAALQKTREIYDATVLPKKAEGCKDCDSMSGIIDLLAKMPPL</sequence>